<name>A0A9C7PXR3_9RHOD</name>
<organism evidence="1 2">
    <name type="scientific">Galdieria partita</name>
    <dbReference type="NCBI Taxonomy" id="83374"/>
    <lineage>
        <taxon>Eukaryota</taxon>
        <taxon>Rhodophyta</taxon>
        <taxon>Bangiophyceae</taxon>
        <taxon>Galdieriales</taxon>
        <taxon>Galdieriaceae</taxon>
        <taxon>Galdieria</taxon>
    </lineage>
</organism>
<keyword evidence="2" id="KW-1185">Reference proteome</keyword>
<dbReference type="Proteomes" id="UP001061958">
    <property type="component" value="Unassembled WGS sequence"/>
</dbReference>
<evidence type="ECO:0000313" key="2">
    <source>
        <dbReference type="Proteomes" id="UP001061958"/>
    </source>
</evidence>
<dbReference type="EMBL" id="BQMJ01000027">
    <property type="protein sequence ID" value="GJQ11806.1"/>
    <property type="molecule type" value="Genomic_DNA"/>
</dbReference>
<sequence length="457" mass="52255">MLNFGFLQVTLVSRPSSHVSSSRRKKNFRHCSRSKLGYAPKRCYILLSKGDAHETEETREPLEDGTKEVYLGDNSTFNKNSSESKKSYLDFVANFCDETEIGAILDSLFERKEFQEAFSVFNYVHSHKLNLPTRIIKSAVDSAIKERNITLLYQILIWLKRTGLARNFASRNVTIPKFTRTRFEYSSLSKISMKSVKLVVPQNVSSMKSGRSTFPSGPVMSDTLFGLCFLGFLGVGLSMELINPLILHHEDWEPTVFLLLIFVGLAADRYMGNGKVYRSVERGLRRIFTDDAVRTSRCEAAFLLSGYLLGIPYLFFQPNGDALIRHHRTLLELVMNTESDFLENTTSLNVRESELLYKYLVWMCSGLAAESAIDGLFFEINPDKIWRFVDKLDDSMWRQLGYRKENWKDSKRFLLECAYNDAEQILSAFCKEHLFLADKMLSGASAGECIVSLEFVL</sequence>
<reference evidence="1" key="2">
    <citation type="submission" date="2022-01" db="EMBL/GenBank/DDBJ databases">
        <authorList>
            <person name="Hirooka S."/>
            <person name="Miyagishima S.Y."/>
        </authorList>
    </citation>
    <scope>NUCLEOTIDE SEQUENCE</scope>
    <source>
        <strain evidence="1">NBRC 102759</strain>
    </source>
</reference>
<comment type="caution">
    <text evidence="1">The sequence shown here is derived from an EMBL/GenBank/DDBJ whole genome shotgun (WGS) entry which is preliminary data.</text>
</comment>
<dbReference type="AlphaFoldDB" id="A0A9C7PXR3"/>
<gene>
    <name evidence="1" type="ORF">GpartN1_g3597.t1</name>
</gene>
<reference evidence="1" key="1">
    <citation type="journal article" date="2022" name="Proc. Natl. Acad. Sci. U.S.A.">
        <title>Life cycle and functional genomics of the unicellular red alga Galdieria for elucidating algal and plant evolution and industrial use.</title>
        <authorList>
            <person name="Hirooka S."/>
            <person name="Itabashi T."/>
            <person name="Ichinose T.M."/>
            <person name="Onuma R."/>
            <person name="Fujiwara T."/>
            <person name="Yamashita S."/>
            <person name="Jong L.W."/>
            <person name="Tomita R."/>
            <person name="Iwane A.H."/>
            <person name="Miyagishima S.Y."/>
        </authorList>
    </citation>
    <scope>NUCLEOTIDE SEQUENCE</scope>
    <source>
        <strain evidence="1">NBRC 102759</strain>
    </source>
</reference>
<dbReference type="OrthoDB" id="5218at2759"/>
<accession>A0A9C7PXR3</accession>
<evidence type="ECO:0000313" key="1">
    <source>
        <dbReference type="EMBL" id="GJQ11806.1"/>
    </source>
</evidence>
<protein>
    <submittedName>
        <fullName evidence="1">Uncharacterized protein</fullName>
    </submittedName>
</protein>
<proteinExistence type="predicted"/>